<dbReference type="Proteomes" id="UP000789759">
    <property type="component" value="Unassembled WGS sequence"/>
</dbReference>
<sequence>MDEASDYYSNSESDSFTSELTFHEQDAISNKIIKPKKKISELKDVFTLKEARLNKEQKTSKMTMNKVKKGSSSRSKVQIVEDESSDDKAFKVKMNKVKKGPLNRNKMQIKGPLKRSRLEENDTKFSSDDPEQESMRLIVAERLYHLCSTTEYHDMPLVEINKYIDKFRRKNPSFLATVSDWAEHEMICRHINYKRSTLNLSEIQNITIAANNRIKACKLNGNSKKAKMKKQADHNNEINSATDINSEMPEIYDTTTTAKNSDRSRTCKLNDNNRSKKDKQVDHNETNSAIDVNSEMSKIQSNNNSRSKKGKQVDHSKINPAIDVDSKMSEIQDTTTSNSSSKKGNQVDHNEINPAIDIDRKQVHYNEVIDVDSEMSEIQDTTTSNANSKTNLNNNRRSKKGKRVDHNKAIDVNSEMSENQDTTTSANNSDRTKFHKPNDYSNKSKKDPLLASSRTNIEGLKKLDKHPRSKV</sequence>
<accession>A0A9N9BEG9</accession>
<feature type="compositionally biased region" description="Basic and acidic residues" evidence="1">
    <location>
        <begin position="430"/>
        <end position="448"/>
    </location>
</feature>
<feature type="compositionally biased region" description="Polar residues" evidence="1">
    <location>
        <begin position="286"/>
        <end position="305"/>
    </location>
</feature>
<reference evidence="2" key="1">
    <citation type="submission" date="2021-06" db="EMBL/GenBank/DDBJ databases">
        <authorList>
            <person name="Kallberg Y."/>
            <person name="Tangrot J."/>
            <person name="Rosling A."/>
        </authorList>
    </citation>
    <scope>NUCLEOTIDE SEQUENCE</scope>
    <source>
        <strain evidence="2">FL966</strain>
    </source>
</reference>
<proteinExistence type="predicted"/>
<dbReference type="EMBL" id="CAJVQA010002927">
    <property type="protein sequence ID" value="CAG8560947.1"/>
    <property type="molecule type" value="Genomic_DNA"/>
</dbReference>
<name>A0A9N9BEG9_9GLOM</name>
<comment type="caution">
    <text evidence="2">The sequence shown here is derived from an EMBL/GenBank/DDBJ whole genome shotgun (WGS) entry which is preliminary data.</text>
</comment>
<keyword evidence="3" id="KW-1185">Reference proteome</keyword>
<feature type="region of interest" description="Disordered" evidence="1">
    <location>
        <begin position="110"/>
        <end position="131"/>
    </location>
</feature>
<protein>
    <submittedName>
        <fullName evidence="2">88_t:CDS:1</fullName>
    </submittedName>
</protein>
<gene>
    <name evidence="2" type="ORF">CPELLU_LOCUS5197</name>
</gene>
<dbReference type="OrthoDB" id="2422570at2759"/>
<feature type="region of interest" description="Disordered" evidence="1">
    <location>
        <begin position="228"/>
        <end position="359"/>
    </location>
</feature>
<feature type="compositionally biased region" description="Polar residues" evidence="1">
    <location>
        <begin position="414"/>
        <end position="429"/>
    </location>
</feature>
<feature type="region of interest" description="Disordered" evidence="1">
    <location>
        <begin position="56"/>
        <end position="80"/>
    </location>
</feature>
<organism evidence="2 3">
    <name type="scientific">Cetraspora pellucida</name>
    <dbReference type="NCBI Taxonomy" id="1433469"/>
    <lineage>
        <taxon>Eukaryota</taxon>
        <taxon>Fungi</taxon>
        <taxon>Fungi incertae sedis</taxon>
        <taxon>Mucoromycota</taxon>
        <taxon>Glomeromycotina</taxon>
        <taxon>Glomeromycetes</taxon>
        <taxon>Diversisporales</taxon>
        <taxon>Gigasporaceae</taxon>
        <taxon>Cetraspora</taxon>
    </lineage>
</organism>
<evidence type="ECO:0000313" key="3">
    <source>
        <dbReference type="Proteomes" id="UP000789759"/>
    </source>
</evidence>
<evidence type="ECO:0000313" key="2">
    <source>
        <dbReference type="EMBL" id="CAG8560947.1"/>
    </source>
</evidence>
<feature type="compositionally biased region" description="Low complexity" evidence="1">
    <location>
        <begin position="381"/>
        <end position="395"/>
    </location>
</feature>
<feature type="compositionally biased region" description="Basic and acidic residues" evidence="1">
    <location>
        <begin position="116"/>
        <end position="127"/>
    </location>
</feature>
<feature type="compositionally biased region" description="Basic and acidic residues" evidence="1">
    <location>
        <begin position="271"/>
        <end position="285"/>
    </location>
</feature>
<dbReference type="AlphaFoldDB" id="A0A9N9BEG9"/>
<feature type="region of interest" description="Disordered" evidence="1">
    <location>
        <begin position="374"/>
        <end position="471"/>
    </location>
</feature>
<feature type="compositionally biased region" description="Basic and acidic residues" evidence="1">
    <location>
        <begin position="345"/>
        <end position="359"/>
    </location>
</feature>
<evidence type="ECO:0000256" key="1">
    <source>
        <dbReference type="SAM" id="MobiDB-lite"/>
    </source>
</evidence>